<evidence type="ECO:0000256" key="12">
    <source>
        <dbReference type="SAM" id="SignalP"/>
    </source>
</evidence>
<evidence type="ECO:0000259" key="14">
    <source>
        <dbReference type="PROSITE" id="PS50853"/>
    </source>
</evidence>
<dbReference type="OrthoDB" id="418412at2759"/>
<dbReference type="PANTHER" id="PTHR23037">
    <property type="entry name" value="CYTOKINE RECEPTOR"/>
    <property type="match status" value="1"/>
</dbReference>
<reference evidence="15" key="2">
    <citation type="submission" date="2025-09" db="UniProtKB">
        <authorList>
            <consortium name="Ensembl"/>
        </authorList>
    </citation>
    <scope>IDENTIFICATION</scope>
</reference>
<dbReference type="PANTHER" id="PTHR23037:SF28">
    <property type="entry name" value="ERYTHROPOIETIN RECEPTOR"/>
    <property type="match status" value="1"/>
</dbReference>
<dbReference type="SUPFAM" id="SSF49265">
    <property type="entry name" value="Fibronectin type III"/>
    <property type="match status" value="2"/>
</dbReference>
<dbReference type="Proteomes" id="UP000694546">
    <property type="component" value="Chromosome 19"/>
</dbReference>
<evidence type="ECO:0000256" key="11">
    <source>
        <dbReference type="SAM" id="Phobius"/>
    </source>
</evidence>
<dbReference type="SUPFAM" id="SSF48726">
    <property type="entry name" value="Immunoglobulin"/>
    <property type="match status" value="1"/>
</dbReference>
<evidence type="ECO:0000256" key="3">
    <source>
        <dbReference type="ARBA" id="ARBA00022729"/>
    </source>
</evidence>
<dbReference type="InterPro" id="IPR007110">
    <property type="entry name" value="Ig-like_dom"/>
</dbReference>
<dbReference type="InterPro" id="IPR036179">
    <property type="entry name" value="Ig-like_dom_sf"/>
</dbReference>
<proteinExistence type="predicted"/>
<keyword evidence="5 11" id="KW-0472">Membrane</keyword>
<evidence type="ECO:0000256" key="2">
    <source>
        <dbReference type="ARBA" id="ARBA00022692"/>
    </source>
</evidence>
<dbReference type="InterPro" id="IPR036116">
    <property type="entry name" value="FN3_sf"/>
</dbReference>
<gene>
    <name evidence="15" type="primary">il11ra</name>
</gene>
<dbReference type="InterPro" id="IPR003530">
    <property type="entry name" value="Hematopoietin_rcpt_L_F3_CS"/>
</dbReference>
<dbReference type="InterPro" id="IPR003961">
    <property type="entry name" value="FN3_dom"/>
</dbReference>
<keyword evidence="7" id="KW-0675">Receptor</keyword>
<name>A0A8C4ZJD6_GADMO</name>
<evidence type="ECO:0000313" key="15">
    <source>
        <dbReference type="Ensembl" id="ENSGMOP00000014984.2"/>
    </source>
</evidence>
<keyword evidence="6" id="KW-1015">Disulfide bond</keyword>
<protein>
    <submittedName>
        <fullName evidence="15">Uncharacterized protein</fullName>
    </submittedName>
</protein>
<reference evidence="15" key="1">
    <citation type="submission" date="2025-08" db="UniProtKB">
        <authorList>
            <consortium name="Ensembl"/>
        </authorList>
    </citation>
    <scope>IDENTIFICATION</scope>
</reference>
<dbReference type="PROSITE" id="PS50835">
    <property type="entry name" value="IG_LIKE"/>
    <property type="match status" value="1"/>
</dbReference>
<feature type="signal peptide" evidence="12">
    <location>
        <begin position="1"/>
        <end position="21"/>
    </location>
</feature>
<dbReference type="InterPro" id="IPR013783">
    <property type="entry name" value="Ig-like_fold"/>
</dbReference>
<keyword evidence="16" id="KW-1185">Reference proteome</keyword>
<evidence type="ECO:0000256" key="1">
    <source>
        <dbReference type="ARBA" id="ARBA00004479"/>
    </source>
</evidence>
<dbReference type="OMA" id="WNFPSSW"/>
<evidence type="ECO:0000256" key="5">
    <source>
        <dbReference type="ARBA" id="ARBA00023136"/>
    </source>
</evidence>
<dbReference type="GO" id="GO:0004896">
    <property type="term" value="F:cytokine receptor activity"/>
    <property type="evidence" value="ECO:0007669"/>
    <property type="project" value="InterPro"/>
</dbReference>
<evidence type="ECO:0000256" key="8">
    <source>
        <dbReference type="ARBA" id="ARBA00023180"/>
    </source>
</evidence>
<evidence type="ECO:0000259" key="13">
    <source>
        <dbReference type="PROSITE" id="PS50835"/>
    </source>
</evidence>
<evidence type="ECO:0000313" key="16">
    <source>
        <dbReference type="Proteomes" id="UP000694546"/>
    </source>
</evidence>
<evidence type="ECO:0000256" key="6">
    <source>
        <dbReference type="ARBA" id="ARBA00023157"/>
    </source>
</evidence>
<feature type="domain" description="Ig-like" evidence="13">
    <location>
        <begin position="35"/>
        <end position="99"/>
    </location>
</feature>
<dbReference type="GeneTree" id="ENSGT00940000165521"/>
<keyword evidence="4 11" id="KW-1133">Transmembrane helix</keyword>
<dbReference type="PROSITE" id="PS50853">
    <property type="entry name" value="FN3"/>
    <property type="match status" value="1"/>
</dbReference>
<dbReference type="PROSITE" id="PS01354">
    <property type="entry name" value="HEMATOPO_REC_L_F3"/>
    <property type="match status" value="1"/>
</dbReference>
<sequence>MQSLLFSALCLKLFWILSCRGQSWPTDGVYYGMLGSNVTLACGTSPQRSPVEWRLNQSSTLPWHRVTANGSLVLFNVNQSAKGNYSCHGDQGTTHSIVSLKLGYPPGPLNVSCRVPNHKHVRCSWVSRVKTFLPAQYHAFYWENSSWKLCVVDSTNHHCDIAHPHFWQLNHRLNITEVNPLGAALTRQTIQLHKLLKPDPPAELVVAARSSFPTHLNVSWRYPHSWPQLDFFPLLFQIRYRPHGSTHWAQIESMGTNVLVHDALEGYLHEVQVRAQDEPNADSHWSDWSPLILARPWEAPGTEQPDVSGGTPPTEVYPDDPLDTETITSKNRHDAAGEEEKLSLVILLVIFSIVIFIIILSLTVVMCLRQRRRHVTKQEVSSMLKMKAIPL</sequence>
<organism evidence="15 16">
    <name type="scientific">Gadus morhua</name>
    <name type="common">Atlantic cod</name>
    <dbReference type="NCBI Taxonomy" id="8049"/>
    <lineage>
        <taxon>Eukaryota</taxon>
        <taxon>Metazoa</taxon>
        <taxon>Chordata</taxon>
        <taxon>Craniata</taxon>
        <taxon>Vertebrata</taxon>
        <taxon>Euteleostomi</taxon>
        <taxon>Actinopterygii</taxon>
        <taxon>Neopterygii</taxon>
        <taxon>Teleostei</taxon>
        <taxon>Neoteleostei</taxon>
        <taxon>Acanthomorphata</taxon>
        <taxon>Zeiogadaria</taxon>
        <taxon>Gadariae</taxon>
        <taxon>Gadiformes</taxon>
        <taxon>Gadoidei</taxon>
        <taxon>Gadidae</taxon>
        <taxon>Gadus</taxon>
    </lineage>
</organism>
<keyword evidence="3 12" id="KW-0732">Signal</keyword>
<dbReference type="GO" id="GO:0016020">
    <property type="term" value="C:membrane"/>
    <property type="evidence" value="ECO:0007669"/>
    <property type="project" value="InterPro"/>
</dbReference>
<accession>A0A8C4ZJD6</accession>
<feature type="transmembrane region" description="Helical" evidence="11">
    <location>
        <begin position="342"/>
        <end position="368"/>
    </location>
</feature>
<comment type="subcellular location">
    <subcellularLocation>
        <location evidence="1">Membrane</location>
        <topology evidence="1">Single-pass type I membrane protein</topology>
    </subcellularLocation>
</comment>
<evidence type="ECO:0000256" key="10">
    <source>
        <dbReference type="SAM" id="MobiDB-lite"/>
    </source>
</evidence>
<keyword evidence="9" id="KW-0393">Immunoglobulin domain</keyword>
<dbReference type="Gene3D" id="2.60.40.10">
    <property type="entry name" value="Immunoglobulins"/>
    <property type="match status" value="3"/>
</dbReference>
<keyword evidence="2 11" id="KW-0812">Transmembrane</keyword>
<dbReference type="AlphaFoldDB" id="A0A8C4ZJD6"/>
<evidence type="ECO:0000256" key="4">
    <source>
        <dbReference type="ARBA" id="ARBA00022989"/>
    </source>
</evidence>
<feature type="domain" description="Fibronectin type-III" evidence="14">
    <location>
        <begin position="200"/>
        <end position="296"/>
    </location>
</feature>
<evidence type="ECO:0000256" key="9">
    <source>
        <dbReference type="ARBA" id="ARBA00023319"/>
    </source>
</evidence>
<feature type="region of interest" description="Disordered" evidence="10">
    <location>
        <begin position="300"/>
        <end position="334"/>
    </location>
</feature>
<evidence type="ECO:0000256" key="7">
    <source>
        <dbReference type="ARBA" id="ARBA00023170"/>
    </source>
</evidence>
<keyword evidence="8" id="KW-0325">Glycoprotein</keyword>
<dbReference type="Ensembl" id="ENSGMOT00000015370.2">
    <property type="protein sequence ID" value="ENSGMOP00000014984.2"/>
    <property type="gene ID" value="ENSGMOG00000014027.2"/>
</dbReference>
<feature type="chain" id="PRO_5046253460" evidence="12">
    <location>
        <begin position="22"/>
        <end position="391"/>
    </location>
</feature>